<dbReference type="RefSeq" id="WP_023595201.1">
    <property type="nucleotide sequence ID" value="NZ_CABPSO010000012.1"/>
</dbReference>
<evidence type="ECO:0000313" key="1">
    <source>
        <dbReference type="EMBL" id="VVE69960.1"/>
    </source>
</evidence>
<comment type="caution">
    <text evidence="1">The sequence shown here is derived from an EMBL/GenBank/DDBJ whole genome shotgun (WGS) entry which is preliminary data.</text>
</comment>
<reference evidence="1 2" key="1">
    <citation type="submission" date="2019-08" db="EMBL/GenBank/DDBJ databases">
        <authorList>
            <person name="Peeters C."/>
        </authorList>
    </citation>
    <scope>NUCLEOTIDE SEQUENCE [LARGE SCALE GENOMIC DNA]</scope>
    <source>
        <strain evidence="1 2">LMG 31119</strain>
    </source>
</reference>
<protein>
    <submittedName>
        <fullName evidence="1">Uncharacterized protein</fullName>
    </submittedName>
</protein>
<dbReference type="EMBL" id="CABPSO010000012">
    <property type="protein sequence ID" value="VVE69960.1"/>
    <property type="molecule type" value="Genomic_DNA"/>
</dbReference>
<evidence type="ECO:0000313" key="2">
    <source>
        <dbReference type="Proteomes" id="UP000361468"/>
    </source>
</evidence>
<accession>A0ABY6WQU6</accession>
<keyword evidence="2" id="KW-1185">Reference proteome</keyword>
<sequence>MDEIKLKKYAELLEVEIKKNLGNSSDVDWLDQYPTLVEAISDAKAGRVNQPRDLGLTRWIFESDIQSFDILTERLMQFETLLRGLDLKSENISR</sequence>
<name>A0ABY6WQU6_9BURK</name>
<gene>
    <name evidence="1" type="ORF">PPN31119_03444</name>
</gene>
<proteinExistence type="predicted"/>
<dbReference type="Proteomes" id="UP000361468">
    <property type="component" value="Unassembled WGS sequence"/>
</dbReference>
<organism evidence="1 2">
    <name type="scientific">Pandoraea pnomenusa</name>
    <dbReference type="NCBI Taxonomy" id="93220"/>
    <lineage>
        <taxon>Bacteria</taxon>
        <taxon>Pseudomonadati</taxon>
        <taxon>Pseudomonadota</taxon>
        <taxon>Betaproteobacteria</taxon>
        <taxon>Burkholderiales</taxon>
        <taxon>Burkholderiaceae</taxon>
        <taxon>Pandoraea</taxon>
    </lineage>
</organism>